<dbReference type="OrthoDB" id="581532at2"/>
<dbReference type="RefSeq" id="WP_111455974.1">
    <property type="nucleotide sequence ID" value="NZ_QFYP01000001.1"/>
</dbReference>
<reference evidence="3" key="1">
    <citation type="submission" date="2018-05" db="EMBL/GenBank/DDBJ databases">
        <authorList>
            <person name="Li X."/>
        </authorList>
    </citation>
    <scope>NUCLEOTIDE SEQUENCE [LARGE SCALE GENOMIC DNA]</scope>
    <source>
        <strain evidence="3">HKS-05</strain>
    </source>
</reference>
<dbReference type="InterPro" id="IPR011037">
    <property type="entry name" value="Pyrv_Knase-like_insert_dom_sf"/>
</dbReference>
<dbReference type="PROSITE" id="PS51340">
    <property type="entry name" value="MOSC"/>
    <property type="match status" value="1"/>
</dbReference>
<evidence type="ECO:0000313" key="3">
    <source>
        <dbReference type="Proteomes" id="UP000249842"/>
    </source>
</evidence>
<dbReference type="GO" id="GO:0030170">
    <property type="term" value="F:pyridoxal phosphate binding"/>
    <property type="evidence" value="ECO:0007669"/>
    <property type="project" value="InterPro"/>
</dbReference>
<dbReference type="GO" id="GO:0003824">
    <property type="term" value="F:catalytic activity"/>
    <property type="evidence" value="ECO:0007669"/>
    <property type="project" value="InterPro"/>
</dbReference>
<dbReference type="InterPro" id="IPR005302">
    <property type="entry name" value="MoCF_Sase_C"/>
</dbReference>
<gene>
    <name evidence="2" type="ORF">DJ021_02135</name>
</gene>
<comment type="caution">
    <text evidence="2">The sequence shown here is derived from an EMBL/GenBank/DDBJ whole genome shotgun (WGS) entry which is preliminary data.</text>
</comment>
<dbReference type="GO" id="GO:0030151">
    <property type="term" value="F:molybdenum ion binding"/>
    <property type="evidence" value="ECO:0007669"/>
    <property type="project" value="InterPro"/>
</dbReference>
<dbReference type="Proteomes" id="UP000249842">
    <property type="component" value="Unassembled WGS sequence"/>
</dbReference>
<organism evidence="2 3">
    <name type="scientific">Phenylobacterium hankyongense</name>
    <dbReference type="NCBI Taxonomy" id="1813876"/>
    <lineage>
        <taxon>Bacteria</taxon>
        <taxon>Pseudomonadati</taxon>
        <taxon>Pseudomonadota</taxon>
        <taxon>Alphaproteobacteria</taxon>
        <taxon>Caulobacterales</taxon>
        <taxon>Caulobacteraceae</taxon>
        <taxon>Phenylobacterium</taxon>
    </lineage>
</organism>
<sequence length="266" mass="28878">MTGHVSAIFRHPVKGFTPEPLTHVDLAPREGFPFDRLWAVENGPSGFDPAAPVFIPKQKFTVLASLPRVAAARTRYDEASGVLHAAAEGLPSFAGALDTAEGRDGLAAWLTTLLGDELRGPLKVVEAPAAHRFTDHPQGQVSVVNLASVRDLGRRMGVELDPLRFRANLYVDGWPAWAEQDWTGRALMLGWAQARVFKPIVRCAATHVDPLTAMRDLDVTRALFDNFGHMNCGLYLHITAAGRISRGDACTAPAVTPTPEEDAEWA</sequence>
<dbReference type="EMBL" id="QFYP01000001">
    <property type="protein sequence ID" value="RAK58681.1"/>
    <property type="molecule type" value="Genomic_DNA"/>
</dbReference>
<keyword evidence="3" id="KW-1185">Reference proteome</keyword>
<name>A0A328AX00_9CAUL</name>
<dbReference type="Pfam" id="PF03473">
    <property type="entry name" value="MOSC"/>
    <property type="match status" value="1"/>
</dbReference>
<evidence type="ECO:0000259" key="1">
    <source>
        <dbReference type="PROSITE" id="PS51340"/>
    </source>
</evidence>
<dbReference type="SUPFAM" id="SSF50800">
    <property type="entry name" value="PK beta-barrel domain-like"/>
    <property type="match status" value="1"/>
</dbReference>
<dbReference type="Pfam" id="PF03476">
    <property type="entry name" value="MOSC_N"/>
    <property type="match status" value="1"/>
</dbReference>
<dbReference type="Gene3D" id="2.40.33.20">
    <property type="entry name" value="PK beta-barrel domain-like"/>
    <property type="match status" value="1"/>
</dbReference>
<evidence type="ECO:0000313" key="2">
    <source>
        <dbReference type="EMBL" id="RAK58681.1"/>
    </source>
</evidence>
<accession>A0A328AX00</accession>
<dbReference type="AlphaFoldDB" id="A0A328AX00"/>
<dbReference type="InterPro" id="IPR005303">
    <property type="entry name" value="MOCOS_middle"/>
</dbReference>
<proteinExistence type="predicted"/>
<feature type="domain" description="MOSC" evidence="1">
    <location>
        <begin position="98"/>
        <end position="253"/>
    </location>
</feature>
<protein>
    <submittedName>
        <fullName evidence="2">MOSC domain-containing protein</fullName>
    </submittedName>
</protein>